<name>A0A1I8Q155_STOCA</name>
<accession>A0A1I8Q155</accession>
<gene>
    <name evidence="3" type="primary">106094555</name>
</gene>
<dbReference type="AlphaFoldDB" id="A0A1I8Q155"/>
<dbReference type="InterPro" id="IPR043375">
    <property type="entry name" value="FSCB"/>
</dbReference>
<dbReference type="PANTHER" id="PTHR36135:SF1">
    <property type="entry name" value="FIBROUS SHEATH CABYR-BINDING PROTEIN"/>
    <property type="match status" value="1"/>
</dbReference>
<feature type="signal peptide" evidence="2">
    <location>
        <begin position="1"/>
        <end position="17"/>
    </location>
</feature>
<evidence type="ECO:0000256" key="1">
    <source>
        <dbReference type="SAM" id="MobiDB-lite"/>
    </source>
</evidence>
<dbReference type="PANTHER" id="PTHR36135">
    <property type="entry name" value="FIBROUS SHEATH CABYR-BINDING PROTEIN"/>
    <property type="match status" value="1"/>
</dbReference>
<dbReference type="GO" id="GO:0005509">
    <property type="term" value="F:calcium ion binding"/>
    <property type="evidence" value="ECO:0007669"/>
    <property type="project" value="InterPro"/>
</dbReference>
<dbReference type="InterPro" id="IPR004011">
    <property type="entry name" value="Gyr_motif"/>
</dbReference>
<evidence type="ECO:0000313" key="4">
    <source>
        <dbReference type="Proteomes" id="UP000095300"/>
    </source>
</evidence>
<feature type="chain" id="PRO_5009327550" evidence="2">
    <location>
        <begin position="18"/>
        <end position="1096"/>
    </location>
</feature>
<dbReference type="EnsemblMetazoa" id="SCAU012908-RA">
    <property type="protein sequence ID" value="SCAU012908-PA"/>
    <property type="gene ID" value="SCAU012908"/>
</dbReference>
<keyword evidence="4" id="KW-1185">Reference proteome</keyword>
<dbReference type="Pfam" id="PF02757">
    <property type="entry name" value="YLP"/>
    <property type="match status" value="18"/>
</dbReference>
<sequence length="1096" mass="124660">MRIFVVAFAILAVAASAAIDSPSNEYLPPSEDTVALDSIEPESSAALTDNGYQYRTVKRLKYRQRRDVSEVANEYLPPAEETSTESAAVVKAAEESAALGENGYEYKTVRRLKYRHRRDVSELANEYLPPAEETTNDDVVEIKSAEEPQQSAVLGENGYEYKTVRRLKYRHRRDVSEIASSYLPPSEEITTEAVADDSAVLGDNGYEYKTVRRLKYRQRRDVSEIANEYLPPAEEEATTEAVAEVKTAEEPQDSAVLGENGYEYKTVRRLKYRHRRDVSEIANEYLPPAEEEATTEAVAEVKTAEEPQDSAVLGENGYEYKTVRRLKYRQRRDVSEIANEYLPPAGEEATTEAVAEVKSAEESQDSAVLGDNGYEYKTVRRLKYRQRRDVSEIANEYLPPAEEETTTEAVAEVKSAEEPQDSAVLGDNGYEYKTVRRLKYRQRRDVSEIANEYLPPAGEEATTEAVAELKSAEEPQDSAVLGDNGYKYKTVRRLKYRQRRDVSEIANEYLPPAEEEATTEAVAEVKSAEEPQNSAVLGDNGYEYKTVRRLKYRQRRDVSEIANEYLPPAEEATTEAVAEVKTAEEPQDSAVLGDNGYEYKTVRRLKYRQRRDVSEIANEYLPPAEEEATTEAVVEVKSAEEPQDSAVLGDNGYEYKTVRRLKYRRRRDVSEIANEYLPPAEESTTEAVAEVKSAEEPQDSAVLGDNGYEYKTVRRLKYRQRRDVSEIANEYLPPAEESTAEESQDSVVLGDNGYEYKTVRRLKYRQRRDVSEIANEYLPPAEESTTEAVAEVKSAEEPQDSAVLGDNGYEYKTVRRLKYRQRRDVSEIANEYLPPAEESTTETVAEVKSAEEPQDSTVLGDNGYEYKTVRRLKYRQRRDVSEIANEYLPPAEESTTEAVAEVKSAEEPQDSTVLGDNGYEYKTVRRLKYRRRRDVSEIANEYLPPAEEEATTEAVAEVKSAEEPQDSAVLGENGYKYKTVRRLKYRQRREVSENAYQYLPPTEETSTEAIAEVKSAEEPQESAVLGNSGYEYKTVRRLKYRHRREVSDITNEYLPPAEESSTKALSEDPMDTAVLGDSGYAYKTVKRLKYRQRRRV</sequence>
<dbReference type="InterPro" id="IPR004019">
    <property type="entry name" value="YLP_motif"/>
</dbReference>
<dbReference type="GO" id="GO:0033234">
    <property type="term" value="P:negative regulation of protein sumoylation"/>
    <property type="evidence" value="ECO:0007669"/>
    <property type="project" value="InterPro"/>
</dbReference>
<feature type="compositionally biased region" description="Low complexity" evidence="1">
    <location>
        <begin position="836"/>
        <end position="847"/>
    </location>
</feature>
<proteinExistence type="predicted"/>
<dbReference type="OrthoDB" id="8069123at2759"/>
<organism evidence="3 4">
    <name type="scientific">Stomoxys calcitrans</name>
    <name type="common">Stable fly</name>
    <name type="synonym">Conops calcitrans</name>
    <dbReference type="NCBI Taxonomy" id="35570"/>
    <lineage>
        <taxon>Eukaryota</taxon>
        <taxon>Metazoa</taxon>
        <taxon>Ecdysozoa</taxon>
        <taxon>Arthropoda</taxon>
        <taxon>Hexapoda</taxon>
        <taxon>Insecta</taxon>
        <taxon>Pterygota</taxon>
        <taxon>Neoptera</taxon>
        <taxon>Endopterygota</taxon>
        <taxon>Diptera</taxon>
        <taxon>Brachycera</taxon>
        <taxon>Muscomorpha</taxon>
        <taxon>Muscoidea</taxon>
        <taxon>Muscidae</taxon>
        <taxon>Stomoxys</taxon>
    </lineage>
</organism>
<dbReference type="Proteomes" id="UP000095300">
    <property type="component" value="Unassembled WGS sequence"/>
</dbReference>
<feature type="region of interest" description="Disordered" evidence="1">
    <location>
        <begin position="830"/>
        <end position="862"/>
    </location>
</feature>
<evidence type="ECO:0000313" key="3">
    <source>
        <dbReference type="EnsemblMetazoa" id="SCAU012908-PA"/>
    </source>
</evidence>
<dbReference type="STRING" id="35570.A0A1I8Q155"/>
<dbReference type="Pfam" id="PF02756">
    <property type="entry name" value="GYR"/>
    <property type="match status" value="20"/>
</dbReference>
<dbReference type="SMART" id="SM00713">
    <property type="entry name" value="GYR"/>
    <property type="match status" value="20"/>
</dbReference>
<dbReference type="KEGG" id="scac:106094555"/>
<keyword evidence="2" id="KW-0732">Signal</keyword>
<evidence type="ECO:0000256" key="2">
    <source>
        <dbReference type="SAM" id="SignalP"/>
    </source>
</evidence>
<dbReference type="VEuPathDB" id="VectorBase:SCAU012908"/>
<reference evidence="3" key="1">
    <citation type="submission" date="2020-05" db="UniProtKB">
        <authorList>
            <consortium name="EnsemblMetazoa"/>
        </authorList>
    </citation>
    <scope>IDENTIFICATION</scope>
    <source>
        <strain evidence="3">USDA</strain>
    </source>
</reference>
<protein>
    <submittedName>
        <fullName evidence="3">Uncharacterized protein</fullName>
    </submittedName>
</protein>